<keyword evidence="3" id="KW-1185">Reference proteome</keyword>
<reference evidence="2 3" key="1">
    <citation type="journal article" date="2016" name="Mol. Biol. Evol.">
        <title>Comparative Genomics of Early-Diverging Mushroom-Forming Fungi Provides Insights into the Origins of Lignocellulose Decay Capabilities.</title>
        <authorList>
            <person name="Nagy L.G."/>
            <person name="Riley R."/>
            <person name="Tritt A."/>
            <person name="Adam C."/>
            <person name="Daum C."/>
            <person name="Floudas D."/>
            <person name="Sun H."/>
            <person name="Yadav J.S."/>
            <person name="Pangilinan J."/>
            <person name="Larsson K.H."/>
            <person name="Matsuura K."/>
            <person name="Barry K."/>
            <person name="Labutti K."/>
            <person name="Kuo R."/>
            <person name="Ohm R.A."/>
            <person name="Bhattacharya S.S."/>
            <person name="Shirouzu T."/>
            <person name="Yoshinaga Y."/>
            <person name="Martin F.M."/>
            <person name="Grigoriev I.V."/>
            <person name="Hibbett D.S."/>
        </authorList>
    </citation>
    <scope>NUCLEOTIDE SEQUENCE [LARGE SCALE GENOMIC DNA]</scope>
    <source>
        <strain evidence="2 3">HHB12029</strain>
    </source>
</reference>
<dbReference type="GO" id="GO:0004672">
    <property type="term" value="F:protein kinase activity"/>
    <property type="evidence" value="ECO:0007669"/>
    <property type="project" value="InterPro"/>
</dbReference>
<dbReference type="Proteomes" id="UP000077266">
    <property type="component" value="Unassembled WGS sequence"/>
</dbReference>
<accession>A0A165JF47</accession>
<dbReference type="InterPro" id="IPR011009">
    <property type="entry name" value="Kinase-like_dom_sf"/>
</dbReference>
<sequence length="329" mass="36856">MAFLNLASSTEPERLELLKKLRDWATKPTALMIGAKLPLGERYTSAWAPEGTASSRREDYVKCPSFCSHFPWPAARAPPAGFGQSHDAVYIGQLLRGGPGRNAQVYDASFNAACEESARELVVKIFQPSLSEAVEWLSHCPGKPKTWAHELERCRVEEWAYRQMVALQGIIVRLPHGEDAIAFVMEKIDALSDADWIATSGAFGDDRKEALERVANALISAEHALHSCNVSSVDLASRNVLWPVHRDQHPMPVLIDFDLADILHPSRQADGLYRIICVLSEYWFDDADLREWVKSNIKPGSHLLKMFDIRDKDIAQFKLVLPPDIGRSD</sequence>
<name>A0A165JF47_EXIGL</name>
<evidence type="ECO:0000259" key="1">
    <source>
        <dbReference type="PROSITE" id="PS50011"/>
    </source>
</evidence>
<dbReference type="OrthoDB" id="3138711at2759"/>
<dbReference type="InterPro" id="IPR000719">
    <property type="entry name" value="Prot_kinase_dom"/>
</dbReference>
<proteinExistence type="predicted"/>
<gene>
    <name evidence="2" type="ORF">EXIGLDRAFT_766784</name>
</gene>
<feature type="domain" description="Protein kinase" evidence="1">
    <location>
        <begin position="91"/>
        <end position="329"/>
    </location>
</feature>
<protein>
    <recommendedName>
        <fullName evidence="1">Protein kinase domain-containing protein</fullName>
    </recommendedName>
</protein>
<dbReference type="InParanoid" id="A0A165JF47"/>
<dbReference type="Gene3D" id="1.10.510.10">
    <property type="entry name" value="Transferase(Phosphotransferase) domain 1"/>
    <property type="match status" value="1"/>
</dbReference>
<dbReference type="AlphaFoldDB" id="A0A165JF47"/>
<dbReference type="SUPFAM" id="SSF56112">
    <property type="entry name" value="Protein kinase-like (PK-like)"/>
    <property type="match status" value="1"/>
</dbReference>
<evidence type="ECO:0000313" key="3">
    <source>
        <dbReference type="Proteomes" id="UP000077266"/>
    </source>
</evidence>
<organism evidence="2 3">
    <name type="scientific">Exidia glandulosa HHB12029</name>
    <dbReference type="NCBI Taxonomy" id="1314781"/>
    <lineage>
        <taxon>Eukaryota</taxon>
        <taxon>Fungi</taxon>
        <taxon>Dikarya</taxon>
        <taxon>Basidiomycota</taxon>
        <taxon>Agaricomycotina</taxon>
        <taxon>Agaricomycetes</taxon>
        <taxon>Auriculariales</taxon>
        <taxon>Exidiaceae</taxon>
        <taxon>Exidia</taxon>
    </lineage>
</organism>
<evidence type="ECO:0000313" key="2">
    <source>
        <dbReference type="EMBL" id="KZV94755.1"/>
    </source>
</evidence>
<dbReference type="PROSITE" id="PS50011">
    <property type="entry name" value="PROTEIN_KINASE_DOM"/>
    <property type="match status" value="1"/>
</dbReference>
<dbReference type="EMBL" id="KV425967">
    <property type="protein sequence ID" value="KZV94755.1"/>
    <property type="molecule type" value="Genomic_DNA"/>
</dbReference>
<dbReference type="GO" id="GO:0005524">
    <property type="term" value="F:ATP binding"/>
    <property type="evidence" value="ECO:0007669"/>
    <property type="project" value="InterPro"/>
</dbReference>